<dbReference type="Gene3D" id="1.20.1070.10">
    <property type="entry name" value="Rhodopsin 7-helix transmembrane proteins"/>
    <property type="match status" value="1"/>
</dbReference>
<comment type="similarity">
    <text evidence="2">Belongs to the phosducin family.</text>
</comment>
<dbReference type="InterPro" id="IPR036249">
    <property type="entry name" value="Thioredoxin-like_sf"/>
</dbReference>
<evidence type="ECO:0000256" key="5">
    <source>
        <dbReference type="ARBA" id="ARBA00022989"/>
    </source>
</evidence>
<dbReference type="SUPFAM" id="SSF57667">
    <property type="entry name" value="beta-beta-alpha zinc fingers"/>
    <property type="match status" value="1"/>
</dbReference>
<dbReference type="CDD" id="cd00637">
    <property type="entry name" value="7tm_classA_rhodopsin-like"/>
    <property type="match status" value="1"/>
</dbReference>
<comment type="similarity">
    <text evidence="3">Belongs to the G-protein coupled receptor 1 family.</text>
</comment>
<dbReference type="PRINTS" id="PR00237">
    <property type="entry name" value="GPCRRHODOPSN"/>
</dbReference>
<dbReference type="Pfam" id="PF02114">
    <property type="entry name" value="Phosducin"/>
    <property type="match status" value="1"/>
</dbReference>
<feature type="transmembrane region" description="Helical" evidence="8">
    <location>
        <begin position="154"/>
        <end position="174"/>
    </location>
</feature>
<dbReference type="PANTHER" id="PTHR45809:SF3">
    <property type="entry name" value="VIRAL IAP-ASSOCIATED FACTOR HOMOLOG"/>
    <property type="match status" value="1"/>
</dbReference>
<keyword evidence="4 8" id="KW-0812">Transmembrane</keyword>
<dbReference type="InterPro" id="IPR051498">
    <property type="entry name" value="Phosducin-like_chap/apop_reg"/>
</dbReference>
<sequence>MFLGETYNDPRLFSKYRKDPTVTTTTELTKINIITITLSEYNQNAVDISLVILGVSLNLSIIFIVALNSFLRVSTSCYVISLVASNLVIMIEPSRRILRSIFELNIPMNLDYVFHVSFYSSVLTIVILSIENYIDSCERHISINEYFAKLSNTIKRIIFVWLVSVMITAMELHLYDHFERDDMHDIFAASTIMFMVLPFIILVLIHYAIIYELLLTKSIEGQWRSRDLDNFRLSIGLVLAFFLTMVPYRIAKVITSLNPDATWCCSIQQMEIVYLLIKIFPIVSTIVCYVASEKFRKGFQQNPNEDTEWNDILRRKGIIPEKAKEKEVTEDQILDIVENTINEKTGRTANDLENKTLDELDELEDEEDEKVLLEYRRKRIAEMQELARKDKYGEVKEISGKDYIQEVNNAGDVWVVLHLYKPGIPLCSLVNQHLASLARKFPATKFLKSISTTCIPNWPDRNLPTIFIYHKGNMVKKFIGPIELRGMKLTEEELEWMLGQAEAVPTQIEENPRPQVKDVLFSKLKGIMNIKEDNVISSLEGDAWASSNNLEDERMDSTVDVSDCFRKEHDLSMIRTDVSDNQIELILLTETEKENECIIEISDSVVDCVNETSNDFTKAPNDSMWIMTDKETQDVNKKILSLNSQVFKLAMLEADNTVSYLPYKYDSRNNRDSLKLQSDKNSFVLNNLCNTRSLPNILRGPKTFSKHDTSSIPFEAEDNSYNNNFVLENNVFEEDNIKNITKSHHKRKQRHNPLIIQEEPVNWVANITDNCDDNCIRKNKFNSRRAVKFNHSDKRKMNHKKKSFLFKKVNDKRDKNVKKAFQESNVTTDSTMSWNNVLEQSKEKNNDLDLSIKFNTFYEEQFHEDYTDHFDILTDVIKEQQVLGDKCCDINSNNIHSSNVVDYPELQCQDPLRYNFIDQIENSWEGKNVIFKDDSLSDCEDYFQHKNKNYLLFGKCSDTKHISSNECDLEKASIYAMHDKSYLSNYFNDSLDDAFYQNNLSYNCLQHSLNKNKTKNLDNLLFEEKKIETYLRSQLNNDLNSSNINFAPASINKNTTHDFSSNDLEHSTIISQKVNAQQNVRSDVLFNKDLSAKFSSDSKNIALTNLPENDVHLEKVVQEEKEMHYNYMIVHKFDEEFKLKCNYEEANNKLFLMKESDSNIAENHNSNDIKKTKNVIEPLQCLLCPLKFSSKRSLALHITGAHGDMYVILCERCGRLFNKKYIFNKHFIHCGCVKLPFTCKTCNRNYRHKSSLLHHLKIVHQMENKQHTTKAYKCDICSKIYRKYGAFEKHLGIHVTSQKSLNLRNRKYTFIVAD</sequence>
<evidence type="ECO:0000256" key="2">
    <source>
        <dbReference type="ARBA" id="ARBA00009686"/>
    </source>
</evidence>
<feature type="transmembrane region" description="Helical" evidence="8">
    <location>
        <begin position="48"/>
        <end position="67"/>
    </location>
</feature>
<accession>A0A834NE90</accession>
<evidence type="ECO:0000313" key="12">
    <source>
        <dbReference type="Proteomes" id="UP000617340"/>
    </source>
</evidence>
<dbReference type="InterPro" id="IPR000276">
    <property type="entry name" value="GPCR_Rhodpsn"/>
</dbReference>
<feature type="transmembrane region" description="Helical" evidence="8">
    <location>
        <begin position="186"/>
        <end position="211"/>
    </location>
</feature>
<dbReference type="InterPro" id="IPR017452">
    <property type="entry name" value="GPCR_Rhodpsn_7TM"/>
</dbReference>
<comment type="subcellular location">
    <subcellularLocation>
        <location evidence="1">Membrane</location>
    </subcellularLocation>
</comment>
<dbReference type="SMART" id="SM00355">
    <property type="entry name" value="ZnF_C2H2"/>
    <property type="match status" value="4"/>
</dbReference>
<keyword evidence="7" id="KW-0862">Zinc</keyword>
<keyword evidence="5 8" id="KW-1133">Transmembrane helix</keyword>
<dbReference type="GO" id="GO:0016020">
    <property type="term" value="C:membrane"/>
    <property type="evidence" value="ECO:0007669"/>
    <property type="project" value="UniProtKB-SubCell"/>
</dbReference>
<evidence type="ECO:0000259" key="9">
    <source>
        <dbReference type="PROSITE" id="PS50157"/>
    </source>
</evidence>
<reference evidence="11" key="1">
    <citation type="journal article" date="2020" name="G3 (Bethesda)">
        <title>High-Quality Assemblies for Three Invasive Social Wasps from the &lt;i&gt;Vespula&lt;/i&gt; Genus.</title>
        <authorList>
            <person name="Harrop T.W.R."/>
            <person name="Guhlin J."/>
            <person name="McLaughlin G.M."/>
            <person name="Permina E."/>
            <person name="Stockwell P."/>
            <person name="Gilligan J."/>
            <person name="Le Lec M.F."/>
            <person name="Gruber M.A.M."/>
            <person name="Quinn O."/>
            <person name="Lovegrove M."/>
            <person name="Duncan E.J."/>
            <person name="Remnant E.J."/>
            <person name="Van Eeckhoven J."/>
            <person name="Graham B."/>
            <person name="Knapp R.A."/>
            <person name="Langford K.W."/>
            <person name="Kronenberg Z."/>
            <person name="Press M.O."/>
            <person name="Eacker S.M."/>
            <person name="Wilson-Rankin E.E."/>
            <person name="Purcell J."/>
            <person name="Lester P.J."/>
            <person name="Dearden P.K."/>
        </authorList>
    </citation>
    <scope>NUCLEOTIDE SEQUENCE</scope>
    <source>
        <strain evidence="11">Linc-1</strain>
    </source>
</reference>
<keyword evidence="12" id="KW-1185">Reference proteome</keyword>
<evidence type="ECO:0000256" key="1">
    <source>
        <dbReference type="ARBA" id="ARBA00004370"/>
    </source>
</evidence>
<feature type="transmembrane region" description="Helical" evidence="8">
    <location>
        <begin position="231"/>
        <end position="251"/>
    </location>
</feature>
<dbReference type="SUPFAM" id="SSF81321">
    <property type="entry name" value="Family A G protein-coupled receptor-like"/>
    <property type="match status" value="1"/>
</dbReference>
<name>A0A834NE90_VESGE</name>
<dbReference type="Proteomes" id="UP000617340">
    <property type="component" value="Unassembled WGS sequence"/>
</dbReference>
<evidence type="ECO:0000256" key="6">
    <source>
        <dbReference type="ARBA" id="ARBA00023136"/>
    </source>
</evidence>
<feature type="domain" description="C2H2-type" evidence="9">
    <location>
        <begin position="1272"/>
        <end position="1299"/>
    </location>
</feature>
<dbReference type="GO" id="GO:0006457">
    <property type="term" value="P:protein folding"/>
    <property type="evidence" value="ECO:0007669"/>
    <property type="project" value="TreeGrafter"/>
</dbReference>
<evidence type="ECO:0000259" key="10">
    <source>
        <dbReference type="PROSITE" id="PS50262"/>
    </source>
</evidence>
<evidence type="ECO:0000256" key="8">
    <source>
        <dbReference type="SAM" id="Phobius"/>
    </source>
</evidence>
<dbReference type="SUPFAM" id="SSF52833">
    <property type="entry name" value="Thioredoxin-like"/>
    <property type="match status" value="1"/>
</dbReference>
<organism evidence="11 12">
    <name type="scientific">Vespula germanica</name>
    <name type="common">German yellow jacket</name>
    <name type="synonym">Paravespula germanica</name>
    <dbReference type="NCBI Taxonomy" id="30212"/>
    <lineage>
        <taxon>Eukaryota</taxon>
        <taxon>Metazoa</taxon>
        <taxon>Ecdysozoa</taxon>
        <taxon>Arthropoda</taxon>
        <taxon>Hexapoda</taxon>
        <taxon>Insecta</taxon>
        <taxon>Pterygota</taxon>
        <taxon>Neoptera</taxon>
        <taxon>Endopterygota</taxon>
        <taxon>Hymenoptera</taxon>
        <taxon>Apocrita</taxon>
        <taxon>Aculeata</taxon>
        <taxon>Vespoidea</taxon>
        <taxon>Vespidae</taxon>
        <taxon>Vespinae</taxon>
        <taxon>Vespula</taxon>
    </lineage>
</organism>
<dbReference type="GO" id="GO:0004930">
    <property type="term" value="F:G protein-coupled receptor activity"/>
    <property type="evidence" value="ECO:0007669"/>
    <property type="project" value="InterPro"/>
</dbReference>
<comment type="caution">
    <text evidence="11">The sequence shown here is derived from an EMBL/GenBank/DDBJ whole genome shotgun (WGS) entry which is preliminary data.</text>
</comment>
<protein>
    <submittedName>
        <fullName evidence="11">Uncharacterized protein</fullName>
    </submittedName>
</protein>
<feature type="transmembrane region" description="Helical" evidence="8">
    <location>
        <begin position="112"/>
        <end position="134"/>
    </location>
</feature>
<dbReference type="GO" id="GO:0005737">
    <property type="term" value="C:cytoplasm"/>
    <property type="evidence" value="ECO:0007669"/>
    <property type="project" value="TreeGrafter"/>
</dbReference>
<gene>
    <name evidence="11" type="ORF">HZH68_005391</name>
</gene>
<dbReference type="PROSITE" id="PS50157">
    <property type="entry name" value="ZINC_FINGER_C2H2_2"/>
    <property type="match status" value="2"/>
</dbReference>
<dbReference type="PROSITE" id="PS00028">
    <property type="entry name" value="ZINC_FINGER_C2H2_1"/>
    <property type="match status" value="3"/>
</dbReference>
<evidence type="ECO:0000256" key="7">
    <source>
        <dbReference type="PROSITE-ProRule" id="PRU00042"/>
    </source>
</evidence>
<keyword evidence="7" id="KW-0479">Metal-binding</keyword>
<keyword evidence="6 8" id="KW-0472">Membrane</keyword>
<evidence type="ECO:0000313" key="11">
    <source>
        <dbReference type="EMBL" id="KAF7406022.1"/>
    </source>
</evidence>
<dbReference type="GO" id="GO:0008270">
    <property type="term" value="F:zinc ion binding"/>
    <property type="evidence" value="ECO:0007669"/>
    <property type="project" value="UniProtKB-KW"/>
</dbReference>
<feature type="domain" description="C2H2-type" evidence="9">
    <location>
        <begin position="1237"/>
        <end position="1265"/>
    </location>
</feature>
<dbReference type="CDD" id="cd02988">
    <property type="entry name" value="Phd_like_VIAF"/>
    <property type="match status" value="1"/>
</dbReference>
<dbReference type="Gene3D" id="3.40.30.10">
    <property type="entry name" value="Glutaredoxin"/>
    <property type="match status" value="1"/>
</dbReference>
<dbReference type="PROSITE" id="PS50262">
    <property type="entry name" value="G_PROTEIN_RECEP_F1_2"/>
    <property type="match status" value="1"/>
</dbReference>
<keyword evidence="7" id="KW-0863">Zinc-finger</keyword>
<proteinExistence type="inferred from homology"/>
<dbReference type="PANTHER" id="PTHR45809">
    <property type="entry name" value="VIRAL IAP-ASSOCIATED FACTOR HOMOLOG"/>
    <property type="match status" value="1"/>
</dbReference>
<feature type="transmembrane region" description="Helical" evidence="8">
    <location>
        <begin position="73"/>
        <end position="91"/>
    </location>
</feature>
<evidence type="ECO:0000256" key="4">
    <source>
        <dbReference type="ARBA" id="ARBA00022692"/>
    </source>
</evidence>
<feature type="domain" description="G-protein coupled receptors family 1 profile" evidence="10">
    <location>
        <begin position="57"/>
        <end position="292"/>
    </location>
</feature>
<dbReference type="InterPro" id="IPR024253">
    <property type="entry name" value="Phosducin_thioredoxin-like_dom"/>
</dbReference>
<dbReference type="EMBL" id="JACSDZ010000004">
    <property type="protein sequence ID" value="KAF7406022.1"/>
    <property type="molecule type" value="Genomic_DNA"/>
</dbReference>
<evidence type="ECO:0000256" key="3">
    <source>
        <dbReference type="ARBA" id="ARBA00010663"/>
    </source>
</evidence>
<dbReference type="Gene3D" id="3.30.160.60">
    <property type="entry name" value="Classic Zinc Finger"/>
    <property type="match status" value="2"/>
</dbReference>
<dbReference type="InterPro" id="IPR013087">
    <property type="entry name" value="Znf_C2H2_type"/>
</dbReference>
<dbReference type="InterPro" id="IPR036236">
    <property type="entry name" value="Znf_C2H2_sf"/>
</dbReference>